<proteinExistence type="predicted"/>
<evidence type="ECO:0000259" key="3">
    <source>
        <dbReference type="PROSITE" id="PS51457"/>
    </source>
</evidence>
<evidence type="ECO:0000313" key="4">
    <source>
        <dbReference type="EMBL" id="CAH2059146.1"/>
    </source>
</evidence>
<dbReference type="Pfam" id="PF10523">
    <property type="entry name" value="BEN"/>
    <property type="match status" value="1"/>
</dbReference>
<evidence type="ECO:0000256" key="2">
    <source>
        <dbReference type="SAM" id="MobiDB-lite"/>
    </source>
</evidence>
<name>A0ABN8ILF9_9NEOP</name>
<feature type="domain" description="BEN" evidence="3">
    <location>
        <begin position="280"/>
        <end position="381"/>
    </location>
</feature>
<dbReference type="PROSITE" id="PS51457">
    <property type="entry name" value="BEN"/>
    <property type="match status" value="1"/>
</dbReference>
<reference evidence="4" key="1">
    <citation type="submission" date="2022-03" db="EMBL/GenBank/DDBJ databases">
        <authorList>
            <person name="Martin H S."/>
        </authorList>
    </citation>
    <scope>NUCLEOTIDE SEQUENCE</scope>
</reference>
<sequence length="392" mass="44972">MDSSWKYKFYVVKLREGPIGNISGYVCIQRSFILESKPQCVQIKYPMENFYLKKELDEREENSLELWQVFDANVIYCTDCLLEAQAKMMMLEGRRLQEQLDTKIEMGEKSPALGTKNYTAAGSEQLAFSVNKGARECTREQTKSRVMEEADSGNKNNDITEPAHKSTCARCDLLEGKLQQMSALLEKLKTINAELKRGYIQRMRMLEGLNLISNCYPIQAEKCVQPDSELFAEFKAKKAHERRSSTLPDSGTPPEYDPNDPTWTHLHRTLTSNLIELMPNTGVYVDRNNLVHCEKLANSSKTLVRLLLPEVFKDVALRTCSVKGNRNVPGLDSKATEALLKYVKRHADSHNWPCKESELITSIRKRLHEERRKCKDNKKKKINLDQSTVQLN</sequence>
<feature type="region of interest" description="Disordered" evidence="2">
    <location>
        <begin position="241"/>
        <end position="260"/>
    </location>
</feature>
<dbReference type="Proteomes" id="UP000837857">
    <property type="component" value="Chromosome 26"/>
</dbReference>
<dbReference type="Gene3D" id="1.10.10.2590">
    <property type="entry name" value="BEN domain"/>
    <property type="match status" value="1"/>
</dbReference>
<feature type="coiled-coil region" evidence="1">
    <location>
        <begin position="171"/>
        <end position="198"/>
    </location>
</feature>
<evidence type="ECO:0000256" key="1">
    <source>
        <dbReference type="SAM" id="Coils"/>
    </source>
</evidence>
<feature type="compositionally biased region" description="Basic and acidic residues" evidence="2">
    <location>
        <begin position="139"/>
        <end position="148"/>
    </location>
</feature>
<keyword evidence="1" id="KW-0175">Coiled coil</keyword>
<dbReference type="EMBL" id="OW152838">
    <property type="protein sequence ID" value="CAH2059146.1"/>
    <property type="molecule type" value="Genomic_DNA"/>
</dbReference>
<dbReference type="InterPro" id="IPR018379">
    <property type="entry name" value="BEN_domain"/>
</dbReference>
<gene>
    <name evidence="4" type="ORF">IPOD504_LOCUS10740</name>
</gene>
<evidence type="ECO:0000313" key="5">
    <source>
        <dbReference type="Proteomes" id="UP000837857"/>
    </source>
</evidence>
<feature type="non-terminal residue" evidence="4">
    <location>
        <position position="392"/>
    </location>
</feature>
<feature type="region of interest" description="Disordered" evidence="2">
    <location>
        <begin position="139"/>
        <end position="161"/>
    </location>
</feature>
<organism evidence="4 5">
    <name type="scientific">Iphiclides podalirius</name>
    <name type="common">scarce swallowtail</name>
    <dbReference type="NCBI Taxonomy" id="110791"/>
    <lineage>
        <taxon>Eukaryota</taxon>
        <taxon>Metazoa</taxon>
        <taxon>Ecdysozoa</taxon>
        <taxon>Arthropoda</taxon>
        <taxon>Hexapoda</taxon>
        <taxon>Insecta</taxon>
        <taxon>Pterygota</taxon>
        <taxon>Neoptera</taxon>
        <taxon>Endopterygota</taxon>
        <taxon>Lepidoptera</taxon>
        <taxon>Glossata</taxon>
        <taxon>Ditrysia</taxon>
        <taxon>Papilionoidea</taxon>
        <taxon>Papilionidae</taxon>
        <taxon>Papilioninae</taxon>
        <taxon>Iphiclides</taxon>
    </lineage>
</organism>
<accession>A0ABN8ILF9</accession>
<protein>
    <recommendedName>
        <fullName evidence="3">BEN domain-containing protein</fullName>
    </recommendedName>
</protein>
<keyword evidence="5" id="KW-1185">Reference proteome</keyword>